<comment type="caution">
    <text evidence="2">The sequence shown here is derived from an EMBL/GenBank/DDBJ whole genome shotgun (WGS) entry which is preliminary data.</text>
</comment>
<sequence>MSRSPGSESAAAADPELVGALLGSFGRFRRQVARLAGRSFDRSGVSDSQAEFLRLVGRNPGISVKAAAAEMGLAANSVSTFVTALVHADLLMREQDPADRRVTRLSLPAPVQRLMDETRRRRHTFITAALGDLTAEERADLVRGLAVVNKVTDLLHEHEQGEVSR</sequence>
<dbReference type="PANTHER" id="PTHR33164:SF103">
    <property type="entry name" value="REGULATORY PROTEIN MARR"/>
    <property type="match status" value="1"/>
</dbReference>
<accession>A0A7K0DWA4</accession>
<evidence type="ECO:0000313" key="3">
    <source>
        <dbReference type="Proteomes" id="UP000431401"/>
    </source>
</evidence>
<dbReference type="GO" id="GO:0003700">
    <property type="term" value="F:DNA-binding transcription factor activity"/>
    <property type="evidence" value="ECO:0007669"/>
    <property type="project" value="InterPro"/>
</dbReference>
<dbReference type="EMBL" id="WEGI01000012">
    <property type="protein sequence ID" value="MQY30056.1"/>
    <property type="molecule type" value="Genomic_DNA"/>
</dbReference>
<dbReference type="InterPro" id="IPR039422">
    <property type="entry name" value="MarR/SlyA-like"/>
</dbReference>
<feature type="domain" description="HTH marR-type" evidence="1">
    <location>
        <begin position="14"/>
        <end position="150"/>
    </location>
</feature>
<reference evidence="2 3" key="1">
    <citation type="submission" date="2019-10" db="EMBL/GenBank/DDBJ databases">
        <title>Nocardia macrotermitis sp. nov. and Nocardia aurantia sp. nov., isolated from the gut of fungus growing-termite Macrotermes natalensis.</title>
        <authorList>
            <person name="Benndorf R."/>
            <person name="Schwitalla J."/>
            <person name="Martin K."/>
            <person name="De Beer W."/>
            <person name="Kaster A.-K."/>
            <person name="Vollmers J."/>
            <person name="Poulsen M."/>
            <person name="Beemelmanns C."/>
        </authorList>
    </citation>
    <scope>NUCLEOTIDE SEQUENCE [LARGE SCALE GENOMIC DNA]</scope>
    <source>
        <strain evidence="2 3">RB56</strain>
    </source>
</reference>
<dbReference type="InterPro" id="IPR036390">
    <property type="entry name" value="WH_DNA-bd_sf"/>
</dbReference>
<dbReference type="InterPro" id="IPR000835">
    <property type="entry name" value="HTH_MarR-typ"/>
</dbReference>
<evidence type="ECO:0000313" key="2">
    <source>
        <dbReference type="EMBL" id="MQY30056.1"/>
    </source>
</evidence>
<dbReference type="AlphaFoldDB" id="A0A7K0DWA4"/>
<protein>
    <recommendedName>
        <fullName evidence="1">HTH marR-type domain-containing protein</fullName>
    </recommendedName>
</protein>
<keyword evidence="3" id="KW-1185">Reference proteome</keyword>
<gene>
    <name evidence="2" type="ORF">NRB56_56530</name>
</gene>
<dbReference type="PROSITE" id="PS50995">
    <property type="entry name" value="HTH_MARR_2"/>
    <property type="match status" value="1"/>
</dbReference>
<dbReference type="Proteomes" id="UP000431401">
    <property type="component" value="Unassembled WGS sequence"/>
</dbReference>
<dbReference type="PANTHER" id="PTHR33164">
    <property type="entry name" value="TRANSCRIPTIONAL REGULATOR, MARR FAMILY"/>
    <property type="match status" value="1"/>
</dbReference>
<dbReference type="Pfam" id="PF01047">
    <property type="entry name" value="MarR"/>
    <property type="match status" value="1"/>
</dbReference>
<evidence type="ECO:0000259" key="1">
    <source>
        <dbReference type="PROSITE" id="PS50995"/>
    </source>
</evidence>
<proteinExistence type="predicted"/>
<organism evidence="2 3">
    <name type="scientific">Nocardia aurantia</name>
    <dbReference type="NCBI Taxonomy" id="2585199"/>
    <lineage>
        <taxon>Bacteria</taxon>
        <taxon>Bacillati</taxon>
        <taxon>Actinomycetota</taxon>
        <taxon>Actinomycetes</taxon>
        <taxon>Mycobacteriales</taxon>
        <taxon>Nocardiaceae</taxon>
        <taxon>Nocardia</taxon>
    </lineage>
</organism>
<dbReference type="SMART" id="SM00347">
    <property type="entry name" value="HTH_MARR"/>
    <property type="match status" value="1"/>
</dbReference>
<dbReference type="SUPFAM" id="SSF46785">
    <property type="entry name" value="Winged helix' DNA-binding domain"/>
    <property type="match status" value="1"/>
</dbReference>
<dbReference type="RefSeq" id="WP_319943643.1">
    <property type="nucleotide sequence ID" value="NZ_WEGI01000012.1"/>
</dbReference>
<name>A0A7K0DWA4_9NOCA</name>
<dbReference type="InterPro" id="IPR036388">
    <property type="entry name" value="WH-like_DNA-bd_sf"/>
</dbReference>
<dbReference type="Gene3D" id="1.10.10.10">
    <property type="entry name" value="Winged helix-like DNA-binding domain superfamily/Winged helix DNA-binding domain"/>
    <property type="match status" value="1"/>
</dbReference>
<dbReference type="GO" id="GO:0006950">
    <property type="term" value="P:response to stress"/>
    <property type="evidence" value="ECO:0007669"/>
    <property type="project" value="TreeGrafter"/>
</dbReference>